<accession>A0A0F9SQK5</accession>
<evidence type="ECO:0000313" key="1">
    <source>
        <dbReference type="EMBL" id="KKN71295.1"/>
    </source>
</evidence>
<comment type="caution">
    <text evidence="1">The sequence shown here is derived from an EMBL/GenBank/DDBJ whole genome shotgun (WGS) entry which is preliminary data.</text>
</comment>
<protein>
    <submittedName>
        <fullName evidence="1">Uncharacterized protein</fullName>
    </submittedName>
</protein>
<name>A0A0F9SQK5_9ZZZZ</name>
<dbReference type="EMBL" id="LAZR01000386">
    <property type="protein sequence ID" value="KKN71295.1"/>
    <property type="molecule type" value="Genomic_DNA"/>
</dbReference>
<reference evidence="1" key="1">
    <citation type="journal article" date="2015" name="Nature">
        <title>Complex archaea that bridge the gap between prokaryotes and eukaryotes.</title>
        <authorList>
            <person name="Spang A."/>
            <person name="Saw J.H."/>
            <person name="Jorgensen S.L."/>
            <person name="Zaremba-Niedzwiedzka K."/>
            <person name="Martijn J."/>
            <person name="Lind A.E."/>
            <person name="van Eijk R."/>
            <person name="Schleper C."/>
            <person name="Guy L."/>
            <person name="Ettema T.J."/>
        </authorList>
    </citation>
    <scope>NUCLEOTIDE SEQUENCE</scope>
</reference>
<dbReference type="AlphaFoldDB" id="A0A0F9SQK5"/>
<organism evidence="1">
    <name type="scientific">marine sediment metagenome</name>
    <dbReference type="NCBI Taxonomy" id="412755"/>
    <lineage>
        <taxon>unclassified sequences</taxon>
        <taxon>metagenomes</taxon>
        <taxon>ecological metagenomes</taxon>
    </lineage>
</organism>
<gene>
    <name evidence="1" type="ORF">LCGC14_0422050</name>
</gene>
<proteinExistence type="predicted"/>
<sequence length="85" mass="9666">MPEVTAEVFYRGTINQEKDNQLLAIAKRFSGEWIGSGVDTPMKGKQQDRNNQFEFPSRGRALGFFKAVRKKIKGIGKMFVRKDNG</sequence>